<comment type="subcellular location">
    <subcellularLocation>
        <location evidence="1">Membrane</location>
        <topology evidence="1">Single-pass type I membrane protein</topology>
    </subcellularLocation>
</comment>
<keyword evidence="2" id="KW-0245">EGF-like domain</keyword>
<reference evidence="16" key="1">
    <citation type="submission" date="2016-06" db="UniProtKB">
        <authorList>
            <consortium name="WormBaseParasite"/>
        </authorList>
    </citation>
    <scope>IDENTIFICATION</scope>
</reference>
<keyword evidence="10" id="KW-0675">Receptor</keyword>
<dbReference type="Proteomes" id="UP000267606">
    <property type="component" value="Unassembled WGS sequence"/>
</dbReference>
<evidence type="ECO:0000256" key="12">
    <source>
        <dbReference type="PROSITE-ProRule" id="PRU00461"/>
    </source>
</evidence>
<evidence type="ECO:0000256" key="7">
    <source>
        <dbReference type="ARBA" id="ARBA00022989"/>
    </source>
</evidence>
<evidence type="ECO:0000256" key="6">
    <source>
        <dbReference type="ARBA" id="ARBA00022737"/>
    </source>
</evidence>
<dbReference type="PROSITE" id="PS01186">
    <property type="entry name" value="EGF_2"/>
    <property type="match status" value="1"/>
</dbReference>
<dbReference type="Gene3D" id="2.10.25.10">
    <property type="entry name" value="Laminin"/>
    <property type="match status" value="1"/>
</dbReference>
<evidence type="ECO:0000256" key="8">
    <source>
        <dbReference type="ARBA" id="ARBA00023136"/>
    </source>
</evidence>
<dbReference type="FunFam" id="2.10.25.10:FF:000009">
    <property type="entry name" value="Low-density lipoprotein receptor isoform 1"/>
    <property type="match status" value="1"/>
</dbReference>
<dbReference type="InterPro" id="IPR050778">
    <property type="entry name" value="Cueball_EGF_LRP_Nidogen"/>
</dbReference>
<evidence type="ECO:0000256" key="11">
    <source>
        <dbReference type="ARBA" id="ARBA00023180"/>
    </source>
</evidence>
<dbReference type="EMBL" id="UZAJ01002180">
    <property type="protein sequence ID" value="VDO36070.1"/>
    <property type="molecule type" value="Genomic_DNA"/>
</dbReference>
<dbReference type="InterPro" id="IPR001881">
    <property type="entry name" value="EGF-like_Ca-bd_dom"/>
</dbReference>
<dbReference type="GO" id="GO:0006897">
    <property type="term" value="P:endocytosis"/>
    <property type="evidence" value="ECO:0007669"/>
    <property type="project" value="UniProtKB-KW"/>
</dbReference>
<dbReference type="InterPro" id="IPR000033">
    <property type="entry name" value="LDLR_classB_rpt"/>
</dbReference>
<evidence type="ECO:0000313" key="14">
    <source>
        <dbReference type="EMBL" id="VDO36070.1"/>
    </source>
</evidence>
<evidence type="ECO:0000313" key="15">
    <source>
        <dbReference type="Proteomes" id="UP000267606"/>
    </source>
</evidence>
<keyword evidence="4" id="KW-0812">Transmembrane</keyword>
<dbReference type="SMART" id="SM00181">
    <property type="entry name" value="EGF"/>
    <property type="match status" value="3"/>
</dbReference>
<accession>A0A183H752</accession>
<reference evidence="14 15" key="2">
    <citation type="submission" date="2018-11" db="EMBL/GenBank/DDBJ databases">
        <authorList>
            <consortium name="Pathogen Informatics"/>
        </authorList>
    </citation>
    <scope>NUCLEOTIDE SEQUENCE [LARGE SCALE GENOMIC DNA]</scope>
</reference>
<feature type="repeat" description="LDL-receptor class B" evidence="12">
    <location>
        <begin position="111"/>
        <end position="153"/>
    </location>
</feature>
<protein>
    <submittedName>
        <fullName evidence="16">EGF-like domain-containing protein</fullName>
    </submittedName>
</protein>
<feature type="repeat" description="LDL-receptor class B" evidence="12">
    <location>
        <begin position="154"/>
        <end position="197"/>
    </location>
</feature>
<dbReference type="PANTHER" id="PTHR46513:SF13">
    <property type="entry name" value="EGF-LIKE DOMAIN-CONTAINING PROTEIN"/>
    <property type="match status" value="1"/>
</dbReference>
<evidence type="ECO:0000256" key="5">
    <source>
        <dbReference type="ARBA" id="ARBA00022729"/>
    </source>
</evidence>
<dbReference type="GO" id="GO:0016020">
    <property type="term" value="C:membrane"/>
    <property type="evidence" value="ECO:0007669"/>
    <property type="project" value="UniProtKB-SubCell"/>
</dbReference>
<dbReference type="InterPro" id="IPR011042">
    <property type="entry name" value="6-blade_b-propeller_TolB-like"/>
</dbReference>
<evidence type="ECO:0000256" key="1">
    <source>
        <dbReference type="ARBA" id="ARBA00004479"/>
    </source>
</evidence>
<keyword evidence="11" id="KW-0325">Glycoprotein</keyword>
<dbReference type="Pfam" id="PF00058">
    <property type="entry name" value="Ldl_recept_b"/>
    <property type="match status" value="3"/>
</dbReference>
<dbReference type="AlphaFoldDB" id="A0A183H752"/>
<dbReference type="Pfam" id="PF12662">
    <property type="entry name" value="cEGF"/>
    <property type="match status" value="1"/>
</dbReference>
<name>A0A183H752_9BILA</name>
<dbReference type="InterPro" id="IPR026823">
    <property type="entry name" value="cEGF"/>
</dbReference>
<dbReference type="FunFam" id="2.120.10.30:FF:000035">
    <property type="entry name" value="Low-density lipoprotein receptor-related protein 2"/>
    <property type="match status" value="1"/>
</dbReference>
<keyword evidence="9" id="KW-1015">Disulfide bond</keyword>
<evidence type="ECO:0000256" key="3">
    <source>
        <dbReference type="ARBA" id="ARBA00022583"/>
    </source>
</evidence>
<keyword evidence="7" id="KW-1133">Transmembrane helix</keyword>
<dbReference type="InterPro" id="IPR000742">
    <property type="entry name" value="EGF"/>
</dbReference>
<dbReference type="SMART" id="SM00135">
    <property type="entry name" value="LY"/>
    <property type="match status" value="8"/>
</dbReference>
<evidence type="ECO:0000313" key="16">
    <source>
        <dbReference type="WBParaSite" id="OFLC_0000331301-mRNA-1"/>
    </source>
</evidence>
<feature type="domain" description="EGF-like" evidence="13">
    <location>
        <begin position="47"/>
        <end position="62"/>
    </location>
</feature>
<dbReference type="CDD" id="cd00054">
    <property type="entry name" value="EGF_CA"/>
    <property type="match status" value="1"/>
</dbReference>
<evidence type="ECO:0000256" key="2">
    <source>
        <dbReference type="ARBA" id="ARBA00022536"/>
    </source>
</evidence>
<evidence type="ECO:0000256" key="4">
    <source>
        <dbReference type="ARBA" id="ARBA00022692"/>
    </source>
</evidence>
<dbReference type="PANTHER" id="PTHR46513">
    <property type="entry name" value="VITELLOGENIN RECEPTOR-LIKE PROTEIN-RELATED-RELATED"/>
    <property type="match status" value="1"/>
</dbReference>
<evidence type="ECO:0000256" key="9">
    <source>
        <dbReference type="ARBA" id="ARBA00023157"/>
    </source>
</evidence>
<proteinExistence type="predicted"/>
<keyword evidence="15" id="KW-1185">Reference proteome</keyword>
<keyword evidence="6" id="KW-0677">Repeat</keyword>
<evidence type="ECO:0000259" key="13">
    <source>
        <dbReference type="PROSITE" id="PS01186"/>
    </source>
</evidence>
<dbReference type="SUPFAM" id="SSF57196">
    <property type="entry name" value="EGF/Laminin"/>
    <property type="match status" value="2"/>
</dbReference>
<dbReference type="STRING" id="387005.A0A183H752"/>
<gene>
    <name evidence="14" type="ORF">OFLC_LOCUS3314</name>
</gene>
<dbReference type="Gene3D" id="2.120.10.30">
    <property type="entry name" value="TolB, C-terminal domain"/>
    <property type="match status" value="3"/>
</dbReference>
<sequence>MSPDGPLCSCPFGETVVNKTKCEPENECLDARSCSQICTDEKHGFTCSCEAGYTLDADKRTCKVTDGVQDMRIYVSNRNRIYWSDHLLENWHTFEARVENAIALAWDSIEDRIYWSDIREKKIFSATRNGTNVTVFIGEGLDVTEGIALDWIARNLYWVDSSLNTIEVASLERPGARAVLIHENIDQPRGIAVDPRKGLLFWTDWGQHPRIERANMDGSERRVLVDSKIYWPNTIALDLTTNRVYFADSKLDYIDFVNYDGTGRTQVLSSTKFVQHPHALAIFEDMIYYSDRRLQRLQLYPKYPNGTLIEYPSHTFSKALGVTAVHPILQPHFQNPCDANSCSDLCLISKNMKSTCKCPLGKVLDASGKKCISDLKPFLMLIQKTNIFGLSMDEVVNGTPSLSGMIPLAGLSNAYDAAYDPESAEITASQIPDDSYAMAMDWIGRNMYVANKISQTIEVVRTKDIQYRATVLNNDQSPTAVANPVALAIDSDRGLLFWLDRGGGAISPKVVRADLDGKNALVIVSNDLTELNHLALDTVNQRLYFSESKAGRISFVTYDGQDRRYVLNDVGKQPRGIAFFNNRLFYADSAFDSIEVTNLSSDGQMSQFQHFKKDVDQLINIKAISGRSVGHSHPCQTNNGNCEHLCIPKAFSQHQCICATGYILEGSTHCKLFDRSFLVVATKTQITGIPLNKEQKRSIAMEPIGGTAITAIDFEFESKSLFIAETSGPNRGIYKVTLGSGEVKNIVRDSFGSFAVRSIALDWINCKTY</sequence>
<keyword evidence="5" id="KW-0732">Signal</keyword>
<feature type="repeat" description="LDL-receptor class B" evidence="12">
    <location>
        <begin position="242"/>
        <end position="286"/>
    </location>
</feature>
<keyword evidence="8" id="KW-0472">Membrane</keyword>
<evidence type="ECO:0000256" key="10">
    <source>
        <dbReference type="ARBA" id="ARBA00023170"/>
    </source>
</evidence>
<dbReference type="SMART" id="SM00179">
    <property type="entry name" value="EGF_CA"/>
    <property type="match status" value="1"/>
</dbReference>
<organism evidence="16">
    <name type="scientific">Onchocerca flexuosa</name>
    <dbReference type="NCBI Taxonomy" id="387005"/>
    <lineage>
        <taxon>Eukaryota</taxon>
        <taxon>Metazoa</taxon>
        <taxon>Ecdysozoa</taxon>
        <taxon>Nematoda</taxon>
        <taxon>Chromadorea</taxon>
        <taxon>Rhabditida</taxon>
        <taxon>Spirurina</taxon>
        <taxon>Spiruromorpha</taxon>
        <taxon>Filarioidea</taxon>
        <taxon>Onchocercidae</taxon>
        <taxon>Onchocerca</taxon>
    </lineage>
</organism>
<keyword evidence="3" id="KW-0254">Endocytosis</keyword>
<dbReference type="PROSITE" id="PS51120">
    <property type="entry name" value="LDLRB"/>
    <property type="match status" value="4"/>
</dbReference>
<dbReference type="SUPFAM" id="SSF63825">
    <property type="entry name" value="YWTD domain"/>
    <property type="match status" value="2"/>
</dbReference>
<dbReference type="GO" id="GO:0005509">
    <property type="term" value="F:calcium ion binding"/>
    <property type="evidence" value="ECO:0007669"/>
    <property type="project" value="InterPro"/>
</dbReference>
<feature type="repeat" description="LDL-receptor class B" evidence="12">
    <location>
        <begin position="198"/>
        <end position="241"/>
    </location>
</feature>
<dbReference type="WBParaSite" id="OFLC_0000331301-mRNA-1">
    <property type="protein sequence ID" value="OFLC_0000331301-mRNA-1"/>
    <property type="gene ID" value="OFLC_0000331301"/>
</dbReference>